<evidence type="ECO:0000313" key="2">
    <source>
        <dbReference type="EMBL" id="KAJ4451920.1"/>
    </source>
</evidence>
<accession>A0ABQ8U4D1</accession>
<organism evidence="2 3">
    <name type="scientific">Periplaneta americana</name>
    <name type="common">American cockroach</name>
    <name type="synonym">Blatta americana</name>
    <dbReference type="NCBI Taxonomy" id="6978"/>
    <lineage>
        <taxon>Eukaryota</taxon>
        <taxon>Metazoa</taxon>
        <taxon>Ecdysozoa</taxon>
        <taxon>Arthropoda</taxon>
        <taxon>Hexapoda</taxon>
        <taxon>Insecta</taxon>
        <taxon>Pterygota</taxon>
        <taxon>Neoptera</taxon>
        <taxon>Polyneoptera</taxon>
        <taxon>Dictyoptera</taxon>
        <taxon>Blattodea</taxon>
        <taxon>Blattoidea</taxon>
        <taxon>Blattidae</taxon>
        <taxon>Blattinae</taxon>
        <taxon>Periplaneta</taxon>
    </lineage>
</organism>
<name>A0ABQ8U4D1_PERAM</name>
<evidence type="ECO:0000256" key="1">
    <source>
        <dbReference type="SAM" id="MobiDB-lite"/>
    </source>
</evidence>
<feature type="compositionally biased region" description="Basic and acidic residues" evidence="1">
    <location>
        <begin position="134"/>
        <end position="146"/>
    </location>
</feature>
<protein>
    <submittedName>
        <fullName evidence="2">Uncharacterized protein</fullName>
    </submittedName>
</protein>
<keyword evidence="3" id="KW-1185">Reference proteome</keyword>
<dbReference type="EMBL" id="JAJSOF020000001">
    <property type="protein sequence ID" value="KAJ4451920.1"/>
    <property type="molecule type" value="Genomic_DNA"/>
</dbReference>
<sequence length="267" mass="29377">MSPGSSTESYPAFAGIGLRENPGKNLNQVTCLDRDSNPGHLVSQPDALTVTPQMYGRKDKRKAQKESFPKLLNDVYGNVCDTTNGNVTENLIVSFKKCGIFAFNPDAVIEHLPGAPSEDLDATSPVVDDDDCMDVGHEDDNREHSATGRKTSSNAVGGGDSSTGFGMLTVNRGPETLERGTFVIVNVSTAPKDKYWQYIAQIVNIPASHNCYDVQYLRRQDNKFVWPQVQDKDTINAAHIQLVLNGLNVLKRGFRFKSNELEGYVLH</sequence>
<evidence type="ECO:0000313" key="3">
    <source>
        <dbReference type="Proteomes" id="UP001148838"/>
    </source>
</evidence>
<proteinExistence type="predicted"/>
<reference evidence="2 3" key="1">
    <citation type="journal article" date="2022" name="Allergy">
        <title>Genome assembly and annotation of Periplaneta americana reveal a comprehensive cockroach allergen profile.</title>
        <authorList>
            <person name="Wang L."/>
            <person name="Xiong Q."/>
            <person name="Saelim N."/>
            <person name="Wang L."/>
            <person name="Nong W."/>
            <person name="Wan A.T."/>
            <person name="Shi M."/>
            <person name="Liu X."/>
            <person name="Cao Q."/>
            <person name="Hui J.H.L."/>
            <person name="Sookrung N."/>
            <person name="Leung T.F."/>
            <person name="Tungtrongchitr A."/>
            <person name="Tsui S.K.W."/>
        </authorList>
    </citation>
    <scope>NUCLEOTIDE SEQUENCE [LARGE SCALE GENOMIC DNA]</scope>
    <source>
        <strain evidence="2">PWHHKU_190912</strain>
    </source>
</reference>
<comment type="caution">
    <text evidence="2">The sequence shown here is derived from an EMBL/GenBank/DDBJ whole genome shotgun (WGS) entry which is preliminary data.</text>
</comment>
<feature type="region of interest" description="Disordered" evidence="1">
    <location>
        <begin position="133"/>
        <end position="160"/>
    </location>
</feature>
<dbReference type="Proteomes" id="UP001148838">
    <property type="component" value="Unassembled WGS sequence"/>
</dbReference>
<gene>
    <name evidence="2" type="ORF">ANN_03401</name>
</gene>